<proteinExistence type="inferred from homology"/>
<comment type="similarity">
    <text evidence="2 6">Belongs to the 2-oxoacid dehydrogenase family.</text>
</comment>
<comment type="cofactor">
    <cofactor evidence="1 6">
        <name>(R)-lipoate</name>
        <dbReference type="ChEBI" id="CHEBI:83088"/>
    </cofactor>
</comment>
<dbReference type="EMBL" id="BAABAT010000041">
    <property type="protein sequence ID" value="GAA4260540.1"/>
    <property type="molecule type" value="Genomic_DNA"/>
</dbReference>
<evidence type="ECO:0000313" key="10">
    <source>
        <dbReference type="Proteomes" id="UP001500620"/>
    </source>
</evidence>
<dbReference type="Proteomes" id="UP001500620">
    <property type="component" value="Unassembled WGS sequence"/>
</dbReference>
<keyword evidence="3 6" id="KW-0808">Transferase</keyword>
<dbReference type="SUPFAM" id="SSF52777">
    <property type="entry name" value="CoA-dependent acyltransferases"/>
    <property type="match status" value="1"/>
</dbReference>
<dbReference type="Gene3D" id="2.40.50.100">
    <property type="match status" value="1"/>
</dbReference>
<keyword evidence="10" id="KW-1185">Reference proteome</keyword>
<sequence>MNDIVIPRLNTNDATYILVEWLVAERAEVRAGDPVVVVETSKATEELSASADGFVYHLVGPGTECGVGAVVGQIRPQAAAVPVPAPVAVASGAAATDLVITEPARALMAEHGISEERVRALGRRVVRTDAVAELVGSATGTVALGKAQRAVADVVTASHRSVPDAFVAMKVRVDGALALGRELTRRERCLVGLPELLVKAVASLEPRFRHCYAALVGEDRLRLADAAHVGITIDVGTGLRVPVVRDAAARPWRDLATAVMRYRLGAMKGEADARDLRGANIVVALHTDDAVTFAVPIVFPGQVCAVSLGATQRELDLADDGTVTARTVVQLGLAFDHRVINGREAVQFLSAIRELLESPAGLEPLG</sequence>
<dbReference type="Gene3D" id="3.30.559.10">
    <property type="entry name" value="Chloramphenicol acetyltransferase-like domain"/>
    <property type="match status" value="1"/>
</dbReference>
<name>A0ABP8DNT5_9ACTN</name>
<evidence type="ECO:0000259" key="8">
    <source>
        <dbReference type="Pfam" id="PF00364"/>
    </source>
</evidence>
<keyword evidence="4 6" id="KW-0450">Lipoyl</keyword>
<evidence type="ECO:0000259" key="7">
    <source>
        <dbReference type="Pfam" id="PF00198"/>
    </source>
</evidence>
<dbReference type="CDD" id="cd06849">
    <property type="entry name" value="lipoyl_domain"/>
    <property type="match status" value="1"/>
</dbReference>
<dbReference type="InterPro" id="IPR050743">
    <property type="entry name" value="2-oxoacid_DH_E2_comp"/>
</dbReference>
<gene>
    <name evidence="9" type="ORF">GCM10022255_089550</name>
</gene>
<evidence type="ECO:0000256" key="5">
    <source>
        <dbReference type="ARBA" id="ARBA00023315"/>
    </source>
</evidence>
<dbReference type="Pfam" id="PF00198">
    <property type="entry name" value="2-oxoacid_dh"/>
    <property type="match status" value="1"/>
</dbReference>
<evidence type="ECO:0000256" key="1">
    <source>
        <dbReference type="ARBA" id="ARBA00001938"/>
    </source>
</evidence>
<dbReference type="RefSeq" id="WP_345137429.1">
    <property type="nucleotide sequence ID" value="NZ_BAABAT010000041.1"/>
</dbReference>
<evidence type="ECO:0000256" key="6">
    <source>
        <dbReference type="RuleBase" id="RU003423"/>
    </source>
</evidence>
<dbReference type="Pfam" id="PF00364">
    <property type="entry name" value="Biotin_lipoyl"/>
    <property type="match status" value="1"/>
</dbReference>
<evidence type="ECO:0000256" key="2">
    <source>
        <dbReference type="ARBA" id="ARBA00007317"/>
    </source>
</evidence>
<comment type="caution">
    <text evidence="9">The sequence shown here is derived from an EMBL/GenBank/DDBJ whole genome shotgun (WGS) entry which is preliminary data.</text>
</comment>
<dbReference type="InterPro" id="IPR001078">
    <property type="entry name" value="2-oxoacid_DH_actylTfrase"/>
</dbReference>
<accession>A0ABP8DNT5</accession>
<keyword evidence="5 6" id="KW-0012">Acyltransferase</keyword>
<evidence type="ECO:0000256" key="3">
    <source>
        <dbReference type="ARBA" id="ARBA00022679"/>
    </source>
</evidence>
<feature type="domain" description="2-oxoacid dehydrogenase acyltransferase catalytic" evidence="7">
    <location>
        <begin position="140"/>
        <end position="361"/>
    </location>
</feature>
<evidence type="ECO:0000313" key="9">
    <source>
        <dbReference type="EMBL" id="GAA4260540.1"/>
    </source>
</evidence>
<dbReference type="InterPro" id="IPR023213">
    <property type="entry name" value="CAT-like_dom_sf"/>
</dbReference>
<organism evidence="9 10">
    <name type="scientific">Dactylosporangium darangshiense</name>
    <dbReference type="NCBI Taxonomy" id="579108"/>
    <lineage>
        <taxon>Bacteria</taxon>
        <taxon>Bacillati</taxon>
        <taxon>Actinomycetota</taxon>
        <taxon>Actinomycetes</taxon>
        <taxon>Micromonosporales</taxon>
        <taxon>Micromonosporaceae</taxon>
        <taxon>Dactylosporangium</taxon>
    </lineage>
</organism>
<dbReference type="InterPro" id="IPR000089">
    <property type="entry name" value="Biotin_lipoyl"/>
</dbReference>
<dbReference type="InterPro" id="IPR011053">
    <property type="entry name" value="Single_hybrid_motif"/>
</dbReference>
<evidence type="ECO:0000256" key="4">
    <source>
        <dbReference type="ARBA" id="ARBA00022823"/>
    </source>
</evidence>
<dbReference type="PANTHER" id="PTHR43178:SF5">
    <property type="entry name" value="LIPOAMIDE ACYLTRANSFERASE COMPONENT OF BRANCHED-CHAIN ALPHA-KETO ACID DEHYDROGENASE COMPLEX, MITOCHONDRIAL"/>
    <property type="match status" value="1"/>
</dbReference>
<reference evidence="10" key="1">
    <citation type="journal article" date="2019" name="Int. J. Syst. Evol. Microbiol.">
        <title>The Global Catalogue of Microorganisms (GCM) 10K type strain sequencing project: providing services to taxonomists for standard genome sequencing and annotation.</title>
        <authorList>
            <consortium name="The Broad Institute Genomics Platform"/>
            <consortium name="The Broad Institute Genome Sequencing Center for Infectious Disease"/>
            <person name="Wu L."/>
            <person name="Ma J."/>
        </authorList>
    </citation>
    <scope>NUCLEOTIDE SEQUENCE [LARGE SCALE GENOMIC DNA]</scope>
    <source>
        <strain evidence="10">JCM 17441</strain>
    </source>
</reference>
<protein>
    <recommendedName>
        <fullName evidence="6">Dihydrolipoamide acetyltransferase component of pyruvate dehydrogenase complex</fullName>
        <ecNumber evidence="6">2.3.1.-</ecNumber>
    </recommendedName>
</protein>
<dbReference type="PANTHER" id="PTHR43178">
    <property type="entry name" value="DIHYDROLIPOAMIDE ACETYLTRANSFERASE COMPONENT OF PYRUVATE DEHYDROGENASE COMPLEX"/>
    <property type="match status" value="1"/>
</dbReference>
<dbReference type="EC" id="2.3.1.-" evidence="6"/>
<feature type="domain" description="Lipoyl-binding" evidence="8">
    <location>
        <begin position="14"/>
        <end position="73"/>
    </location>
</feature>
<dbReference type="SUPFAM" id="SSF51230">
    <property type="entry name" value="Single hybrid motif"/>
    <property type="match status" value="1"/>
</dbReference>